<dbReference type="RefSeq" id="XP_006677322.1">
    <property type="nucleotide sequence ID" value="XM_006677259.1"/>
</dbReference>
<feature type="domain" description="CRAL-TRIO" evidence="2">
    <location>
        <begin position="102"/>
        <end position="294"/>
    </location>
</feature>
<dbReference type="PROSITE" id="PS50191">
    <property type="entry name" value="CRAL_TRIO"/>
    <property type="match status" value="1"/>
</dbReference>
<feature type="compositionally biased region" description="Polar residues" evidence="1">
    <location>
        <begin position="458"/>
        <end position="469"/>
    </location>
</feature>
<dbReference type="CDD" id="cd00170">
    <property type="entry name" value="SEC14"/>
    <property type="match status" value="1"/>
</dbReference>
<dbReference type="GeneID" id="18238253"/>
<dbReference type="InterPro" id="IPR001251">
    <property type="entry name" value="CRAL-TRIO_dom"/>
</dbReference>
<feature type="compositionally biased region" description="Low complexity" evidence="1">
    <location>
        <begin position="490"/>
        <end position="502"/>
    </location>
</feature>
<sequence length="605" mass="67940">MVQKSAATQHQLEEYQILYDKHAAHIAELQCFLEESITQNRTSLSLSAHELVHFAELILDKALLLRFFKKHKFSMANTQAALIAHIDWRLTHNLSQLCFEMLSPRTVEYLQKGLFQFWKTDLKGLPVLHITPRHFIPSSDGTELEDLRLCVIFILEVGRRWIQSLNQNDPSIAPASALSDLSSLKASTCSNEPVPIFFQCTVVVDLSGFGMSNINYELLPLFLEIFQKHFPQFIGQVLVLNYGWIHAGIWSVLRTGLSADATEKLRFISTPELIDYIPPECIPISVGGLDCALPLSPYICPIITSFGSSVPPIQQTRAHECMMDRMACKDEEIDDFDFETQRAGMLQSPMPASFMSPVSTVHETWFDAQSAFSLSSSSAYGTDMSEPHHSRTPTFPPISVRSAADLQLLLRVQEYRSGSGLPRTPSSRSLTSLTNFKLSATPDASINRSNPYFDHLSRPSTPIQLSDTTSQERHFRPITRSSTTLLKHNSQTTTTSSSTLPSQSTSWIPYLYTRIFGHRPRTHFFARKPRFQNAIAPKSMVLSPSTSQSSLTSSFEPESEHPSSPPPAGIVSWLHKIVKPPWRVIFVIIISALIGRRLWAAHARS</sequence>
<dbReference type="InterPro" id="IPR052432">
    <property type="entry name" value="PITP/CRAL-TRIO"/>
</dbReference>
<dbReference type="OrthoDB" id="75724at2759"/>
<dbReference type="SUPFAM" id="SSF52087">
    <property type="entry name" value="CRAL/TRIO domain"/>
    <property type="match status" value="1"/>
</dbReference>
<dbReference type="SMART" id="SM00516">
    <property type="entry name" value="SEC14"/>
    <property type="match status" value="1"/>
</dbReference>
<dbReference type="HOGENOM" id="CLU_451249_0_0_1"/>
<feature type="compositionally biased region" description="Polar residues" evidence="1">
    <location>
        <begin position="479"/>
        <end position="489"/>
    </location>
</feature>
<gene>
    <name evidence="3" type="ORF">BATDEDRAFT_23580</name>
</gene>
<evidence type="ECO:0000256" key="1">
    <source>
        <dbReference type="SAM" id="MobiDB-lite"/>
    </source>
</evidence>
<dbReference type="InParanoid" id="F4NXQ9"/>
<accession>F4NXQ9</accession>
<proteinExistence type="predicted"/>
<dbReference type="Pfam" id="PF00650">
    <property type="entry name" value="CRAL_TRIO"/>
    <property type="match status" value="1"/>
</dbReference>
<dbReference type="Proteomes" id="UP000007241">
    <property type="component" value="Unassembled WGS sequence"/>
</dbReference>
<evidence type="ECO:0000259" key="2">
    <source>
        <dbReference type="PROSITE" id="PS50191"/>
    </source>
</evidence>
<dbReference type="Gene3D" id="3.40.525.10">
    <property type="entry name" value="CRAL-TRIO lipid binding domain"/>
    <property type="match status" value="1"/>
</dbReference>
<dbReference type="PANTHER" id="PTHR46590:SF4">
    <property type="entry name" value="CRAL-TRIO DOMAIN-CONTAINING PROTEIN"/>
    <property type="match status" value="1"/>
</dbReference>
<keyword evidence="4" id="KW-1185">Reference proteome</keyword>
<dbReference type="GO" id="GO:0015914">
    <property type="term" value="P:phospholipid transport"/>
    <property type="evidence" value="ECO:0000318"/>
    <property type="project" value="GO_Central"/>
</dbReference>
<dbReference type="AlphaFoldDB" id="F4NXQ9"/>
<feature type="region of interest" description="Disordered" evidence="1">
    <location>
        <begin position="449"/>
        <end position="502"/>
    </location>
</feature>
<name>F4NXQ9_BATDJ</name>
<dbReference type="GO" id="GO:0008526">
    <property type="term" value="F:phosphatidylinositol transfer activity"/>
    <property type="evidence" value="ECO:0000318"/>
    <property type="project" value="GO_Central"/>
</dbReference>
<feature type="compositionally biased region" description="Low complexity" evidence="1">
    <location>
        <begin position="542"/>
        <end position="556"/>
    </location>
</feature>
<dbReference type="InterPro" id="IPR036273">
    <property type="entry name" value="CRAL/TRIO_N_dom_sf"/>
</dbReference>
<organism evidence="3 4">
    <name type="scientific">Batrachochytrium dendrobatidis (strain JAM81 / FGSC 10211)</name>
    <name type="common">Frog chytrid fungus</name>
    <dbReference type="NCBI Taxonomy" id="684364"/>
    <lineage>
        <taxon>Eukaryota</taxon>
        <taxon>Fungi</taxon>
        <taxon>Fungi incertae sedis</taxon>
        <taxon>Chytridiomycota</taxon>
        <taxon>Chytridiomycota incertae sedis</taxon>
        <taxon>Chytridiomycetes</taxon>
        <taxon>Rhizophydiales</taxon>
        <taxon>Rhizophydiales incertae sedis</taxon>
        <taxon>Batrachochytrium</taxon>
    </lineage>
</organism>
<evidence type="ECO:0000313" key="3">
    <source>
        <dbReference type="EMBL" id="EGF82183.1"/>
    </source>
</evidence>
<dbReference type="InterPro" id="IPR036865">
    <property type="entry name" value="CRAL-TRIO_dom_sf"/>
</dbReference>
<evidence type="ECO:0000313" key="4">
    <source>
        <dbReference type="Proteomes" id="UP000007241"/>
    </source>
</evidence>
<feature type="region of interest" description="Disordered" evidence="1">
    <location>
        <begin position="537"/>
        <end position="566"/>
    </location>
</feature>
<dbReference type="SUPFAM" id="SSF46938">
    <property type="entry name" value="CRAL/TRIO N-terminal domain"/>
    <property type="match status" value="1"/>
</dbReference>
<dbReference type="EMBL" id="GL882881">
    <property type="protein sequence ID" value="EGF82183.1"/>
    <property type="molecule type" value="Genomic_DNA"/>
</dbReference>
<dbReference type="PANTHER" id="PTHR46590">
    <property type="entry name" value="PHOSPHATIDYLINOSITOL TRANSFER PROTEIN CSR1-RELATED"/>
    <property type="match status" value="1"/>
</dbReference>
<reference evidence="3 4" key="1">
    <citation type="submission" date="2009-12" db="EMBL/GenBank/DDBJ databases">
        <title>The draft genome of Batrachochytrium dendrobatidis.</title>
        <authorList>
            <consortium name="US DOE Joint Genome Institute (JGI-PGF)"/>
            <person name="Kuo A."/>
            <person name="Salamov A."/>
            <person name="Schmutz J."/>
            <person name="Lucas S."/>
            <person name="Pitluck S."/>
            <person name="Rosenblum E."/>
            <person name="Stajich J."/>
            <person name="Eisen M."/>
            <person name="Grigoriev I.V."/>
        </authorList>
    </citation>
    <scope>NUCLEOTIDE SEQUENCE [LARGE SCALE GENOMIC DNA]</scope>
    <source>
        <strain evidence="4">JAM81 / FGSC 10211</strain>
    </source>
</reference>
<protein>
    <recommendedName>
        <fullName evidence="2">CRAL-TRIO domain-containing protein</fullName>
    </recommendedName>
</protein>